<name>A0A0D3KE60_EMIH1</name>
<dbReference type="CDD" id="cd02440">
    <property type="entry name" value="AdoMet_MTases"/>
    <property type="match status" value="1"/>
</dbReference>
<dbReference type="InterPro" id="IPR029063">
    <property type="entry name" value="SAM-dependent_MTases_sf"/>
</dbReference>
<dbReference type="Pfam" id="PF10294">
    <property type="entry name" value="Methyltransf_16"/>
    <property type="match status" value="1"/>
</dbReference>
<dbReference type="AlphaFoldDB" id="A0A0D3KE60"/>
<dbReference type="EnsemblProtists" id="EOD34045">
    <property type="protein sequence ID" value="EOD34045"/>
    <property type="gene ID" value="EMIHUDRAFT_228898"/>
</dbReference>
<dbReference type="HOGENOM" id="CLU_1117459_0_0_1"/>
<dbReference type="RefSeq" id="XP_005786474.1">
    <property type="nucleotide sequence ID" value="XM_005786417.1"/>
</dbReference>
<evidence type="ECO:0000313" key="1">
    <source>
        <dbReference type="EnsemblProtists" id="EOD34045"/>
    </source>
</evidence>
<sequence>MDVPVPQARRRAADLTGLKVWPCSLRLLHHYESDVLPRLLQRRRASGDDAPLRVLELGSGVGALGLGIAAVGGARVVLTDPGVAVNLAADYSSNTLEWLAANVADNEAALRERAPAVRRLVWGDEAHTAALLAEFASPFDLVVGTQRRSADGWTSAELLYDPDQYPALLRALDAFVAGGTLALLGFTHRHEGEPAAPLRARCGPIGRPSRPSVSTGERRFFEGAAAAGFRTATQWREGEGAAERKRKGL</sequence>
<dbReference type="GeneID" id="17279316"/>
<dbReference type="InterPro" id="IPR019410">
    <property type="entry name" value="Methyltransf_16"/>
</dbReference>
<evidence type="ECO:0000313" key="2">
    <source>
        <dbReference type="Proteomes" id="UP000013827"/>
    </source>
</evidence>
<keyword evidence="2" id="KW-1185">Reference proteome</keyword>
<dbReference type="KEGG" id="ehx:EMIHUDRAFT_228898"/>
<accession>A0A0D3KE60</accession>
<dbReference type="Proteomes" id="UP000013827">
    <property type="component" value="Unassembled WGS sequence"/>
</dbReference>
<reference evidence="2" key="1">
    <citation type="journal article" date="2013" name="Nature">
        <title>Pan genome of the phytoplankton Emiliania underpins its global distribution.</title>
        <authorList>
            <person name="Read B.A."/>
            <person name="Kegel J."/>
            <person name="Klute M.J."/>
            <person name="Kuo A."/>
            <person name="Lefebvre S.C."/>
            <person name="Maumus F."/>
            <person name="Mayer C."/>
            <person name="Miller J."/>
            <person name="Monier A."/>
            <person name="Salamov A."/>
            <person name="Young J."/>
            <person name="Aguilar M."/>
            <person name="Claverie J.M."/>
            <person name="Frickenhaus S."/>
            <person name="Gonzalez K."/>
            <person name="Herman E.K."/>
            <person name="Lin Y.C."/>
            <person name="Napier J."/>
            <person name="Ogata H."/>
            <person name="Sarno A.F."/>
            <person name="Shmutz J."/>
            <person name="Schroeder D."/>
            <person name="de Vargas C."/>
            <person name="Verret F."/>
            <person name="von Dassow P."/>
            <person name="Valentin K."/>
            <person name="Van de Peer Y."/>
            <person name="Wheeler G."/>
            <person name="Dacks J.B."/>
            <person name="Delwiche C.F."/>
            <person name="Dyhrman S.T."/>
            <person name="Glockner G."/>
            <person name="John U."/>
            <person name="Richards T."/>
            <person name="Worden A.Z."/>
            <person name="Zhang X."/>
            <person name="Grigoriev I.V."/>
            <person name="Allen A.E."/>
            <person name="Bidle K."/>
            <person name="Borodovsky M."/>
            <person name="Bowler C."/>
            <person name="Brownlee C."/>
            <person name="Cock J.M."/>
            <person name="Elias M."/>
            <person name="Gladyshev V.N."/>
            <person name="Groth M."/>
            <person name="Guda C."/>
            <person name="Hadaegh A."/>
            <person name="Iglesias-Rodriguez M.D."/>
            <person name="Jenkins J."/>
            <person name="Jones B.M."/>
            <person name="Lawson T."/>
            <person name="Leese F."/>
            <person name="Lindquist E."/>
            <person name="Lobanov A."/>
            <person name="Lomsadze A."/>
            <person name="Malik S.B."/>
            <person name="Marsh M.E."/>
            <person name="Mackinder L."/>
            <person name="Mock T."/>
            <person name="Mueller-Roeber B."/>
            <person name="Pagarete A."/>
            <person name="Parker M."/>
            <person name="Probert I."/>
            <person name="Quesneville H."/>
            <person name="Raines C."/>
            <person name="Rensing S.A."/>
            <person name="Riano-Pachon D.M."/>
            <person name="Richier S."/>
            <person name="Rokitta S."/>
            <person name="Shiraiwa Y."/>
            <person name="Soanes D.M."/>
            <person name="van der Giezen M."/>
            <person name="Wahlund T.M."/>
            <person name="Williams B."/>
            <person name="Wilson W."/>
            <person name="Wolfe G."/>
            <person name="Wurch L.L."/>
        </authorList>
    </citation>
    <scope>NUCLEOTIDE SEQUENCE</scope>
</reference>
<dbReference type="PaxDb" id="2903-EOD34045"/>
<dbReference type="PANTHER" id="PTHR14614">
    <property type="entry name" value="HEPATOCELLULAR CARCINOMA-ASSOCIATED ANTIGEN"/>
    <property type="match status" value="1"/>
</dbReference>
<proteinExistence type="predicted"/>
<dbReference type="SUPFAM" id="SSF53335">
    <property type="entry name" value="S-adenosyl-L-methionine-dependent methyltransferases"/>
    <property type="match status" value="1"/>
</dbReference>
<reference evidence="1" key="2">
    <citation type="submission" date="2024-10" db="UniProtKB">
        <authorList>
            <consortium name="EnsemblProtists"/>
        </authorList>
    </citation>
    <scope>IDENTIFICATION</scope>
</reference>
<organism evidence="1 2">
    <name type="scientific">Emiliania huxleyi (strain CCMP1516)</name>
    <dbReference type="NCBI Taxonomy" id="280463"/>
    <lineage>
        <taxon>Eukaryota</taxon>
        <taxon>Haptista</taxon>
        <taxon>Haptophyta</taxon>
        <taxon>Prymnesiophyceae</taxon>
        <taxon>Isochrysidales</taxon>
        <taxon>Noelaerhabdaceae</taxon>
        <taxon>Emiliania</taxon>
    </lineage>
</organism>
<dbReference type="STRING" id="2903.R1F572"/>
<dbReference type="Gene3D" id="3.40.50.150">
    <property type="entry name" value="Vaccinia Virus protein VP39"/>
    <property type="match status" value="1"/>
</dbReference>
<evidence type="ECO:0008006" key="3">
    <source>
        <dbReference type="Google" id="ProtNLM"/>
    </source>
</evidence>
<protein>
    <recommendedName>
        <fullName evidence="3">Methyltransferase small domain-containing protein</fullName>
    </recommendedName>
</protein>